<evidence type="ECO:0000259" key="1">
    <source>
        <dbReference type="SMART" id="SM00360"/>
    </source>
</evidence>
<comment type="caution">
    <text evidence="2">The sequence shown here is derived from an EMBL/GenBank/DDBJ whole genome shotgun (WGS) entry which is preliminary data.</text>
</comment>
<organism evidence="2 3">
    <name type="scientific">Perkinsus olseni</name>
    <name type="common">Perkinsus atlanticus</name>
    <dbReference type="NCBI Taxonomy" id="32597"/>
    <lineage>
        <taxon>Eukaryota</taxon>
        <taxon>Sar</taxon>
        <taxon>Alveolata</taxon>
        <taxon>Perkinsozoa</taxon>
        <taxon>Perkinsea</taxon>
        <taxon>Perkinsida</taxon>
        <taxon>Perkinsidae</taxon>
        <taxon>Perkinsus</taxon>
    </lineage>
</organism>
<protein>
    <recommendedName>
        <fullName evidence="1">RRM domain-containing protein</fullName>
    </recommendedName>
</protein>
<dbReference type="EMBL" id="JABANP010000106">
    <property type="protein sequence ID" value="KAF4690148.1"/>
    <property type="molecule type" value="Genomic_DNA"/>
</dbReference>
<feature type="domain" description="RRM" evidence="1">
    <location>
        <begin position="22"/>
        <end position="102"/>
    </location>
</feature>
<sequence length="187" mass="21447">MILRRSRGLLAELVGDHIHPFRVNVTGLHYGTTVADVRALFRDYKSIPQVGGVQLAAPTSRDKGTPFFTGRAWVTFENPEEAVHASEAMNGRFRPQRRWGMAESGGVLQLLWTEDRQWRTELVQRSGVVGSAEEKWPPVPDEYRLRKVTALKAVGGRKFNHFPIMTLNEQKHRRRWKIGNWPRAHKA</sequence>
<dbReference type="SMART" id="SM00360">
    <property type="entry name" value="RRM"/>
    <property type="match status" value="1"/>
</dbReference>
<evidence type="ECO:0000313" key="2">
    <source>
        <dbReference type="EMBL" id="KAF4690148.1"/>
    </source>
</evidence>
<dbReference type="Gene3D" id="3.30.70.330">
    <property type="match status" value="1"/>
</dbReference>
<dbReference type="InterPro" id="IPR000504">
    <property type="entry name" value="RRM_dom"/>
</dbReference>
<dbReference type="CDD" id="cd00590">
    <property type="entry name" value="RRM_SF"/>
    <property type="match status" value="1"/>
</dbReference>
<dbReference type="GO" id="GO:0003723">
    <property type="term" value="F:RNA binding"/>
    <property type="evidence" value="ECO:0007669"/>
    <property type="project" value="InterPro"/>
</dbReference>
<dbReference type="AlphaFoldDB" id="A0A7J6P226"/>
<name>A0A7J6P226_PEROL</name>
<dbReference type="SUPFAM" id="SSF54928">
    <property type="entry name" value="RNA-binding domain, RBD"/>
    <property type="match status" value="1"/>
</dbReference>
<evidence type="ECO:0000313" key="3">
    <source>
        <dbReference type="Proteomes" id="UP000541610"/>
    </source>
</evidence>
<dbReference type="InterPro" id="IPR035979">
    <property type="entry name" value="RBD_domain_sf"/>
</dbReference>
<dbReference type="InterPro" id="IPR012677">
    <property type="entry name" value="Nucleotide-bd_a/b_plait_sf"/>
</dbReference>
<proteinExistence type="predicted"/>
<accession>A0A7J6P226</accession>
<dbReference type="Pfam" id="PF00076">
    <property type="entry name" value="RRM_1"/>
    <property type="match status" value="1"/>
</dbReference>
<dbReference type="Proteomes" id="UP000541610">
    <property type="component" value="Unassembled WGS sequence"/>
</dbReference>
<dbReference type="OrthoDB" id="4207594at2759"/>
<reference evidence="2 3" key="1">
    <citation type="submission" date="2020-04" db="EMBL/GenBank/DDBJ databases">
        <title>Perkinsus olseni comparative genomics.</title>
        <authorList>
            <person name="Bogema D.R."/>
        </authorList>
    </citation>
    <scope>NUCLEOTIDE SEQUENCE [LARGE SCALE GENOMIC DNA]</scope>
    <source>
        <strain evidence="2">00978-12</strain>
    </source>
</reference>
<gene>
    <name evidence="2" type="ORF">FOZ60_000604</name>
</gene>